<evidence type="ECO:0000256" key="10">
    <source>
        <dbReference type="ARBA" id="ARBA00022692"/>
    </source>
</evidence>
<dbReference type="SUPFAM" id="SSF47384">
    <property type="entry name" value="Homodimeric domain of signal transducing histidine kinase"/>
    <property type="match status" value="1"/>
</dbReference>
<dbReference type="PRINTS" id="PR00344">
    <property type="entry name" value="BCTRLSENSOR"/>
</dbReference>
<dbReference type="EMBL" id="SACT01000002">
    <property type="protein sequence ID" value="RVT52871.1"/>
    <property type="molecule type" value="Genomic_DNA"/>
</dbReference>
<dbReference type="FunFam" id="1.10.287.130:FF:000001">
    <property type="entry name" value="Two-component sensor histidine kinase"/>
    <property type="match status" value="1"/>
</dbReference>
<dbReference type="PANTHER" id="PTHR45453">
    <property type="entry name" value="PHOSPHATE REGULON SENSOR PROTEIN PHOR"/>
    <property type="match status" value="1"/>
</dbReference>
<evidence type="ECO:0000256" key="12">
    <source>
        <dbReference type="ARBA" id="ARBA00022777"/>
    </source>
</evidence>
<proteinExistence type="predicted"/>
<sequence>MAAGAALGGLAGVLLGLAAAGAALGVAVAALTWCVADAQALGRVTAWTRDPEGPPPVALAGPWDELAARVDRALRRARDETQAEARRRLQFVTAIDASPNGVLLLGGDGEIRWFNAMAAAHLGLDPARDSGQRLTHLVRVPAVVAYLKQPDPRPAAVVPAPDGRTQLQVQARPTGDGQTLLITQDVTERERADAMRRDFVANVSHEMRSPLTVLGGFVETLQTLPLVARERDHVLRLMQQQTARMQSLVTDLLTLAQIEGAPRPALDRWLPVGPWLQQMASDAQALDQGRHRLEVAEGDGAEIGGNATELHSAGWNLVSNALRHTPEGCTVRVRWRVRDDGRGELSVADDGPGIAREHLPRLTERFYRVDPSRSRETGGTGLGLAIVKHVVQRHGGELEVDSEPGRGTCFRILLPAHRVRVSVAEAVPAA</sequence>
<gene>
    <name evidence="19" type="primary">phoR</name>
    <name evidence="19" type="ORF">ENE75_08465</name>
</gene>
<evidence type="ECO:0000313" key="20">
    <source>
        <dbReference type="Proteomes" id="UP000288178"/>
    </source>
</evidence>
<feature type="domain" description="Histidine kinase" evidence="18">
    <location>
        <begin position="202"/>
        <end position="418"/>
    </location>
</feature>
<comment type="function">
    <text evidence="17">Member of the two-component regulatory system PhoR/PhoB involved in the phosphate regulon genes expression. PhoR may function as a membrane-associated protein kinase that phosphorylates PhoB in response to environmental signals.</text>
</comment>
<dbReference type="InterPro" id="IPR000014">
    <property type="entry name" value="PAS"/>
</dbReference>
<dbReference type="SMART" id="SM00388">
    <property type="entry name" value="HisKA"/>
    <property type="match status" value="1"/>
</dbReference>
<keyword evidence="20" id="KW-1185">Reference proteome</keyword>
<evidence type="ECO:0000256" key="17">
    <source>
        <dbReference type="ARBA" id="ARBA00025207"/>
    </source>
</evidence>
<dbReference type="GO" id="GO:0005524">
    <property type="term" value="F:ATP binding"/>
    <property type="evidence" value="ECO:0007669"/>
    <property type="project" value="UniProtKB-KW"/>
</dbReference>
<dbReference type="InterPro" id="IPR050351">
    <property type="entry name" value="BphY/WalK/GraS-like"/>
</dbReference>
<keyword evidence="13" id="KW-0067">ATP-binding</keyword>
<dbReference type="GO" id="GO:0004721">
    <property type="term" value="F:phosphoprotein phosphatase activity"/>
    <property type="evidence" value="ECO:0007669"/>
    <property type="project" value="TreeGrafter"/>
</dbReference>
<protein>
    <recommendedName>
        <fullName evidence="4">Phosphate regulon sensor protein PhoR</fullName>
        <ecNumber evidence="3">2.7.13.3</ecNumber>
    </recommendedName>
</protein>
<accession>A0A437JYZ8</accession>
<evidence type="ECO:0000256" key="2">
    <source>
        <dbReference type="ARBA" id="ARBA00004429"/>
    </source>
</evidence>
<dbReference type="CDD" id="cd00082">
    <property type="entry name" value="HisKA"/>
    <property type="match status" value="1"/>
</dbReference>
<evidence type="ECO:0000256" key="4">
    <source>
        <dbReference type="ARBA" id="ARBA00019665"/>
    </source>
</evidence>
<evidence type="ECO:0000256" key="6">
    <source>
        <dbReference type="ARBA" id="ARBA00022475"/>
    </source>
</evidence>
<dbReference type="FunFam" id="3.30.565.10:FF:000006">
    <property type="entry name" value="Sensor histidine kinase WalK"/>
    <property type="match status" value="1"/>
</dbReference>
<keyword evidence="15" id="KW-0902">Two-component regulatory system</keyword>
<dbReference type="InterPro" id="IPR036097">
    <property type="entry name" value="HisK_dim/P_sf"/>
</dbReference>
<evidence type="ECO:0000256" key="8">
    <source>
        <dbReference type="ARBA" id="ARBA00022592"/>
    </source>
</evidence>
<dbReference type="InterPro" id="IPR036890">
    <property type="entry name" value="HATPase_C_sf"/>
</dbReference>
<organism evidence="19 20">
    <name type="scientific">Rubrivivax albus</name>
    <dbReference type="NCBI Taxonomy" id="2499835"/>
    <lineage>
        <taxon>Bacteria</taxon>
        <taxon>Pseudomonadati</taxon>
        <taxon>Pseudomonadota</taxon>
        <taxon>Betaproteobacteria</taxon>
        <taxon>Burkholderiales</taxon>
        <taxon>Sphaerotilaceae</taxon>
        <taxon>Rubrivivax</taxon>
    </lineage>
</organism>
<keyword evidence="12 19" id="KW-0418">Kinase</keyword>
<evidence type="ECO:0000256" key="7">
    <source>
        <dbReference type="ARBA" id="ARBA00022553"/>
    </source>
</evidence>
<comment type="subcellular location">
    <subcellularLocation>
        <location evidence="2">Cell inner membrane</location>
        <topology evidence="2">Multi-pass membrane protein</topology>
    </subcellularLocation>
</comment>
<dbReference type="NCBIfam" id="TIGR02966">
    <property type="entry name" value="phoR_proteo"/>
    <property type="match status" value="1"/>
</dbReference>
<keyword evidence="9" id="KW-0808">Transferase</keyword>
<evidence type="ECO:0000256" key="5">
    <source>
        <dbReference type="ARBA" id="ARBA00022448"/>
    </source>
</evidence>
<keyword evidence="8" id="KW-0592">Phosphate transport</keyword>
<evidence type="ECO:0000256" key="3">
    <source>
        <dbReference type="ARBA" id="ARBA00012438"/>
    </source>
</evidence>
<dbReference type="InterPro" id="IPR003661">
    <property type="entry name" value="HisK_dim/P_dom"/>
</dbReference>
<dbReference type="GO" id="GO:0000155">
    <property type="term" value="F:phosphorelay sensor kinase activity"/>
    <property type="evidence" value="ECO:0007669"/>
    <property type="project" value="InterPro"/>
</dbReference>
<comment type="caution">
    <text evidence="19">The sequence shown here is derived from an EMBL/GenBank/DDBJ whole genome shotgun (WGS) entry which is preliminary data.</text>
</comment>
<dbReference type="SMART" id="SM00387">
    <property type="entry name" value="HATPase_c"/>
    <property type="match status" value="1"/>
</dbReference>
<dbReference type="PROSITE" id="PS50109">
    <property type="entry name" value="HIS_KIN"/>
    <property type="match status" value="1"/>
</dbReference>
<dbReference type="OrthoDB" id="9813151at2"/>
<dbReference type="InterPro" id="IPR003594">
    <property type="entry name" value="HATPase_dom"/>
</dbReference>
<evidence type="ECO:0000259" key="18">
    <source>
        <dbReference type="PROSITE" id="PS50109"/>
    </source>
</evidence>
<dbReference type="Proteomes" id="UP000288178">
    <property type="component" value="Unassembled WGS sequence"/>
</dbReference>
<evidence type="ECO:0000256" key="13">
    <source>
        <dbReference type="ARBA" id="ARBA00022840"/>
    </source>
</evidence>
<dbReference type="InterPro" id="IPR005467">
    <property type="entry name" value="His_kinase_dom"/>
</dbReference>
<keyword evidence="6" id="KW-1003">Cell membrane</keyword>
<keyword evidence="11" id="KW-0547">Nucleotide-binding</keyword>
<dbReference type="Pfam" id="PF00512">
    <property type="entry name" value="HisKA"/>
    <property type="match status" value="1"/>
</dbReference>
<dbReference type="Gene3D" id="3.30.450.20">
    <property type="entry name" value="PAS domain"/>
    <property type="match status" value="1"/>
</dbReference>
<dbReference type="GO" id="GO:0006817">
    <property type="term" value="P:phosphate ion transport"/>
    <property type="evidence" value="ECO:0007669"/>
    <property type="project" value="UniProtKB-KW"/>
</dbReference>
<evidence type="ECO:0000256" key="1">
    <source>
        <dbReference type="ARBA" id="ARBA00000085"/>
    </source>
</evidence>
<keyword evidence="16" id="KW-0472">Membrane</keyword>
<keyword evidence="5" id="KW-0813">Transport</keyword>
<reference evidence="19 20" key="1">
    <citation type="submission" date="2019-01" db="EMBL/GenBank/DDBJ databases">
        <authorList>
            <person name="Chen W.-M."/>
        </authorList>
    </citation>
    <scope>NUCLEOTIDE SEQUENCE [LARGE SCALE GENOMIC DNA]</scope>
    <source>
        <strain evidence="19 20">ICH-3</strain>
    </source>
</reference>
<dbReference type="AlphaFoldDB" id="A0A437JYZ8"/>
<keyword evidence="10" id="KW-0812">Transmembrane</keyword>
<evidence type="ECO:0000256" key="16">
    <source>
        <dbReference type="ARBA" id="ARBA00023136"/>
    </source>
</evidence>
<evidence type="ECO:0000313" key="19">
    <source>
        <dbReference type="EMBL" id="RVT52871.1"/>
    </source>
</evidence>
<evidence type="ECO:0000256" key="14">
    <source>
        <dbReference type="ARBA" id="ARBA00022989"/>
    </source>
</evidence>
<dbReference type="Gene3D" id="1.10.287.130">
    <property type="match status" value="1"/>
</dbReference>
<dbReference type="EC" id="2.7.13.3" evidence="3"/>
<dbReference type="InterPro" id="IPR035965">
    <property type="entry name" value="PAS-like_dom_sf"/>
</dbReference>
<dbReference type="InterPro" id="IPR004358">
    <property type="entry name" value="Sig_transdc_His_kin-like_C"/>
</dbReference>
<evidence type="ECO:0000256" key="11">
    <source>
        <dbReference type="ARBA" id="ARBA00022741"/>
    </source>
</evidence>
<dbReference type="Gene3D" id="3.30.565.10">
    <property type="entry name" value="Histidine kinase-like ATPase, C-terminal domain"/>
    <property type="match status" value="1"/>
</dbReference>
<dbReference type="PANTHER" id="PTHR45453:SF1">
    <property type="entry name" value="PHOSPHATE REGULON SENSOR PROTEIN PHOR"/>
    <property type="match status" value="1"/>
</dbReference>
<evidence type="ECO:0000256" key="9">
    <source>
        <dbReference type="ARBA" id="ARBA00022679"/>
    </source>
</evidence>
<dbReference type="SUPFAM" id="SSF55874">
    <property type="entry name" value="ATPase domain of HSP90 chaperone/DNA topoisomerase II/histidine kinase"/>
    <property type="match status" value="1"/>
</dbReference>
<keyword evidence="7" id="KW-0597">Phosphoprotein</keyword>
<evidence type="ECO:0000256" key="15">
    <source>
        <dbReference type="ARBA" id="ARBA00023012"/>
    </source>
</evidence>
<dbReference type="Pfam" id="PF13188">
    <property type="entry name" value="PAS_8"/>
    <property type="match status" value="1"/>
</dbReference>
<dbReference type="GO" id="GO:0005886">
    <property type="term" value="C:plasma membrane"/>
    <property type="evidence" value="ECO:0007669"/>
    <property type="project" value="UniProtKB-SubCell"/>
</dbReference>
<keyword evidence="14" id="KW-1133">Transmembrane helix</keyword>
<dbReference type="Pfam" id="PF02518">
    <property type="entry name" value="HATPase_c"/>
    <property type="match status" value="1"/>
</dbReference>
<dbReference type="SUPFAM" id="SSF55785">
    <property type="entry name" value="PYP-like sensor domain (PAS domain)"/>
    <property type="match status" value="1"/>
</dbReference>
<dbReference type="GO" id="GO:0016036">
    <property type="term" value="P:cellular response to phosphate starvation"/>
    <property type="evidence" value="ECO:0007669"/>
    <property type="project" value="TreeGrafter"/>
</dbReference>
<comment type="catalytic activity">
    <reaction evidence="1">
        <text>ATP + protein L-histidine = ADP + protein N-phospho-L-histidine.</text>
        <dbReference type="EC" id="2.7.13.3"/>
    </reaction>
</comment>
<name>A0A437JYZ8_9BURK</name>
<dbReference type="InterPro" id="IPR014310">
    <property type="entry name" value="Sig_transdc_His_kinase_PhoR"/>
</dbReference>